<evidence type="ECO:0000313" key="2">
    <source>
        <dbReference type="EMBL" id="CAD0112626.1"/>
    </source>
</evidence>
<feature type="region of interest" description="Disordered" evidence="1">
    <location>
        <begin position="179"/>
        <end position="220"/>
    </location>
</feature>
<name>A0A9N8KTP5_9PEZI</name>
<keyword evidence="3" id="KW-1185">Reference proteome</keyword>
<dbReference type="AlphaFoldDB" id="A0A9N8KTP5"/>
<proteinExistence type="predicted"/>
<sequence length="354" mass="40035">MPPASESGFFHTEKPLHVLNIADVQDIRNGSAALSFTEHFEYKGVLFVKVAAKVSSAGKRQKVEFPAVVLGQSQKRAGQMVLLKRPSATFQTVVGEDMKQEGGIGIGFVHWCSGLQLKWVAHVTPSTQVETGLFAEKRIQDARVALVKELYGLIDKDDDWSDLPWNKVKTKIDGIQRLLSAKSSPKKRQRKRNAAGGKPKKNNIEHSKKPDSASEFSEAEDWSDARVKNCGFDIEESKNLDDDEKNQVKTLMKAYRESESDGGKKPHHELAKLLDRAFVARFDIRILRDFEKAALANDDISSLPSFSRFADWWKTRDTEPRDRTRSRSASAEQEIPVTNILWHRYKRLLGITFQ</sequence>
<dbReference type="EMBL" id="CAINUL010000015">
    <property type="protein sequence ID" value="CAD0112626.1"/>
    <property type="molecule type" value="Genomic_DNA"/>
</dbReference>
<protein>
    <submittedName>
        <fullName evidence="2">Uncharacterized protein</fullName>
    </submittedName>
</protein>
<gene>
    <name evidence="2" type="ORF">AWRI4620_LOCUS6881</name>
</gene>
<feature type="non-terminal residue" evidence="2">
    <location>
        <position position="1"/>
    </location>
</feature>
<comment type="caution">
    <text evidence="2">The sequence shown here is derived from an EMBL/GenBank/DDBJ whole genome shotgun (WGS) entry which is preliminary data.</text>
</comment>
<feature type="compositionally biased region" description="Basic and acidic residues" evidence="1">
    <location>
        <begin position="202"/>
        <end position="212"/>
    </location>
</feature>
<evidence type="ECO:0000256" key="1">
    <source>
        <dbReference type="SAM" id="MobiDB-lite"/>
    </source>
</evidence>
<reference evidence="2" key="1">
    <citation type="submission" date="2020-06" db="EMBL/GenBank/DDBJ databases">
        <authorList>
            <person name="Onetto C."/>
        </authorList>
    </citation>
    <scope>NUCLEOTIDE SEQUENCE</scope>
</reference>
<dbReference type="Proteomes" id="UP000745764">
    <property type="component" value="Unassembled WGS sequence"/>
</dbReference>
<feature type="compositionally biased region" description="Basic residues" evidence="1">
    <location>
        <begin position="184"/>
        <end position="201"/>
    </location>
</feature>
<organism evidence="2 3">
    <name type="scientific">Aureobasidium uvarum</name>
    <dbReference type="NCBI Taxonomy" id="2773716"/>
    <lineage>
        <taxon>Eukaryota</taxon>
        <taxon>Fungi</taxon>
        <taxon>Dikarya</taxon>
        <taxon>Ascomycota</taxon>
        <taxon>Pezizomycotina</taxon>
        <taxon>Dothideomycetes</taxon>
        <taxon>Dothideomycetidae</taxon>
        <taxon>Dothideales</taxon>
        <taxon>Saccotheciaceae</taxon>
        <taxon>Aureobasidium</taxon>
    </lineage>
</organism>
<dbReference type="OrthoDB" id="3937433at2759"/>
<accession>A0A9N8KTP5</accession>
<evidence type="ECO:0000313" key="3">
    <source>
        <dbReference type="Proteomes" id="UP000745764"/>
    </source>
</evidence>